<feature type="region of interest" description="Disordered" evidence="6">
    <location>
        <begin position="430"/>
        <end position="462"/>
    </location>
</feature>
<feature type="region of interest" description="Disordered" evidence="6">
    <location>
        <begin position="1"/>
        <end position="64"/>
    </location>
</feature>
<gene>
    <name evidence="8" type="ORF">LUZ62_081937</name>
</gene>
<evidence type="ECO:0000256" key="3">
    <source>
        <dbReference type="ARBA" id="ARBA00022912"/>
    </source>
</evidence>
<comment type="caution">
    <text evidence="8">The sequence shown here is derived from an EMBL/GenBank/DDBJ whole genome shotgun (WGS) entry which is preliminary data.</text>
</comment>
<dbReference type="CDD" id="cd00143">
    <property type="entry name" value="PP2Cc"/>
    <property type="match status" value="1"/>
</dbReference>
<dbReference type="InterPro" id="IPR015655">
    <property type="entry name" value="PP2C"/>
</dbReference>
<reference evidence="8" key="1">
    <citation type="submission" date="2022-08" db="EMBL/GenBank/DDBJ databases">
        <authorList>
            <person name="Marques A."/>
        </authorList>
    </citation>
    <scope>NUCLEOTIDE SEQUENCE</scope>
    <source>
        <strain evidence="8">RhyPub2mFocal</strain>
        <tissue evidence="8">Leaves</tissue>
    </source>
</reference>
<dbReference type="SMART" id="SM00332">
    <property type="entry name" value="PP2Cc"/>
    <property type="match status" value="1"/>
</dbReference>
<evidence type="ECO:0000259" key="7">
    <source>
        <dbReference type="PROSITE" id="PS51746"/>
    </source>
</evidence>
<evidence type="ECO:0000256" key="2">
    <source>
        <dbReference type="ARBA" id="ARBA00022801"/>
    </source>
</evidence>
<dbReference type="SUPFAM" id="SSF81606">
    <property type="entry name" value="PP2C-like"/>
    <property type="match status" value="1"/>
</dbReference>
<dbReference type="Gene3D" id="3.60.40.10">
    <property type="entry name" value="PPM-type phosphatase domain"/>
    <property type="match status" value="1"/>
</dbReference>
<dbReference type="PANTHER" id="PTHR47992">
    <property type="entry name" value="PROTEIN PHOSPHATASE"/>
    <property type="match status" value="1"/>
</dbReference>
<name>A0AAV8BWJ4_9POAL</name>
<evidence type="ECO:0000313" key="9">
    <source>
        <dbReference type="Proteomes" id="UP001140206"/>
    </source>
</evidence>
<comment type="catalytic activity">
    <reaction evidence="5">
        <text>O-phospho-L-threonyl-[protein] + H2O = L-threonyl-[protein] + phosphate</text>
        <dbReference type="Rhea" id="RHEA:47004"/>
        <dbReference type="Rhea" id="RHEA-COMP:11060"/>
        <dbReference type="Rhea" id="RHEA-COMP:11605"/>
        <dbReference type="ChEBI" id="CHEBI:15377"/>
        <dbReference type="ChEBI" id="CHEBI:30013"/>
        <dbReference type="ChEBI" id="CHEBI:43474"/>
        <dbReference type="ChEBI" id="CHEBI:61977"/>
        <dbReference type="EC" id="3.1.3.16"/>
    </reaction>
</comment>
<accession>A0AAV8BWJ4</accession>
<dbReference type="GO" id="GO:0004722">
    <property type="term" value="F:protein serine/threonine phosphatase activity"/>
    <property type="evidence" value="ECO:0007669"/>
    <property type="project" value="UniProtKB-EC"/>
</dbReference>
<sequence>MGSCMSTHPHPPPAMAGDSSASVSRSASWSERWVAKKEKRRVKRNDKARQRGAGLFSRAQSLHDGDGDAAAAANGALTSLDELSGVSGRMYLNGASEVASIYTQQGKKGTNQDAMVVCQNFNCDLDTVFCGVFDGHGPYGHLVAKKVRDSLPLKICTEWRALSCKPDENGNGNGNASLSVSGSANSEDMECINLNDELSEPNAEADEAEKMFPETFRPLKESFFKAFKLMDWDLKKHQSIDCFCSGTTAVTLVKKGFDLVVGNLGDSRAVLGTRDDENNLIAEQLTVDLKPNLPRESARIKKCNGRVFALQDEPDVARVWLPNSDSPGLAMARAFGDFCLKNYGLISVPEVTYRRLTVKDEFIILATDGIWDVLSNKEAVDIVFSAPTRATAARALVDSAVRSWKLKFPTSKSDDCAVVCLFLDSKSPSDPIQDPMPKGLPPCAIDKPNEEKEENHKKEEDADVCESIEPNSEQSVMLHGADEIVPISEELDIIPSKGLVSSSSAKRLADCISNSEEEEWSALEGVTRANSLLNLPRFLLRDKKSSSRRKNRE</sequence>
<feature type="domain" description="PPM-type phosphatase" evidence="7">
    <location>
        <begin position="98"/>
        <end position="423"/>
    </location>
</feature>
<feature type="compositionally biased region" description="Basic and acidic residues" evidence="6">
    <location>
        <begin position="447"/>
        <end position="460"/>
    </location>
</feature>
<dbReference type="EC" id="3.1.3.16" evidence="1"/>
<dbReference type="AlphaFoldDB" id="A0AAV8BWJ4"/>
<comment type="catalytic activity">
    <reaction evidence="4">
        <text>O-phospho-L-seryl-[protein] + H2O = L-seryl-[protein] + phosphate</text>
        <dbReference type="Rhea" id="RHEA:20629"/>
        <dbReference type="Rhea" id="RHEA-COMP:9863"/>
        <dbReference type="Rhea" id="RHEA-COMP:11604"/>
        <dbReference type="ChEBI" id="CHEBI:15377"/>
        <dbReference type="ChEBI" id="CHEBI:29999"/>
        <dbReference type="ChEBI" id="CHEBI:43474"/>
        <dbReference type="ChEBI" id="CHEBI:83421"/>
        <dbReference type="EC" id="3.1.3.16"/>
    </reaction>
</comment>
<dbReference type="Proteomes" id="UP001140206">
    <property type="component" value="Chromosome 5"/>
</dbReference>
<evidence type="ECO:0000313" key="8">
    <source>
        <dbReference type="EMBL" id="KAJ4747532.1"/>
    </source>
</evidence>
<dbReference type="Pfam" id="PF00481">
    <property type="entry name" value="PP2C"/>
    <property type="match status" value="1"/>
</dbReference>
<dbReference type="PROSITE" id="PS51746">
    <property type="entry name" value="PPM_2"/>
    <property type="match status" value="1"/>
</dbReference>
<evidence type="ECO:0000256" key="1">
    <source>
        <dbReference type="ARBA" id="ARBA00013081"/>
    </source>
</evidence>
<protein>
    <recommendedName>
        <fullName evidence="1">protein-serine/threonine phosphatase</fullName>
        <ecNumber evidence="1">3.1.3.16</ecNumber>
    </recommendedName>
</protein>
<organism evidence="8 9">
    <name type="scientific">Rhynchospora pubera</name>
    <dbReference type="NCBI Taxonomy" id="906938"/>
    <lineage>
        <taxon>Eukaryota</taxon>
        <taxon>Viridiplantae</taxon>
        <taxon>Streptophyta</taxon>
        <taxon>Embryophyta</taxon>
        <taxon>Tracheophyta</taxon>
        <taxon>Spermatophyta</taxon>
        <taxon>Magnoliopsida</taxon>
        <taxon>Liliopsida</taxon>
        <taxon>Poales</taxon>
        <taxon>Cyperaceae</taxon>
        <taxon>Cyperoideae</taxon>
        <taxon>Rhynchosporeae</taxon>
        <taxon>Rhynchospora</taxon>
    </lineage>
</organism>
<evidence type="ECO:0000256" key="4">
    <source>
        <dbReference type="ARBA" id="ARBA00047761"/>
    </source>
</evidence>
<feature type="compositionally biased region" description="Basic residues" evidence="6">
    <location>
        <begin position="37"/>
        <end position="46"/>
    </location>
</feature>
<proteinExistence type="predicted"/>
<keyword evidence="2" id="KW-0378">Hydrolase</keyword>
<dbReference type="InterPro" id="IPR036457">
    <property type="entry name" value="PPM-type-like_dom_sf"/>
</dbReference>
<dbReference type="EMBL" id="JAMFTS010000005">
    <property type="protein sequence ID" value="KAJ4747532.1"/>
    <property type="molecule type" value="Genomic_DNA"/>
</dbReference>
<evidence type="ECO:0000256" key="5">
    <source>
        <dbReference type="ARBA" id="ARBA00048336"/>
    </source>
</evidence>
<keyword evidence="9" id="KW-1185">Reference proteome</keyword>
<dbReference type="InterPro" id="IPR001932">
    <property type="entry name" value="PPM-type_phosphatase-like_dom"/>
</dbReference>
<keyword evidence="3" id="KW-0904">Protein phosphatase</keyword>
<feature type="compositionally biased region" description="Low complexity" evidence="6">
    <location>
        <begin position="19"/>
        <end position="32"/>
    </location>
</feature>
<evidence type="ECO:0000256" key="6">
    <source>
        <dbReference type="SAM" id="MobiDB-lite"/>
    </source>
</evidence>